<dbReference type="PANTHER" id="PTHR22849:SF142">
    <property type="entry name" value="U-BOX DOMAIN-CONTAINING PROTEIN 31"/>
    <property type="match status" value="1"/>
</dbReference>
<evidence type="ECO:0000313" key="5">
    <source>
        <dbReference type="EMBL" id="KAF5819369.1"/>
    </source>
</evidence>
<comment type="function">
    <text evidence="3">Functions as an E3 ubiquitin ligase.</text>
</comment>
<dbReference type="SMART" id="SM00504">
    <property type="entry name" value="Ubox"/>
    <property type="match status" value="1"/>
</dbReference>
<evidence type="ECO:0000259" key="4">
    <source>
        <dbReference type="PROSITE" id="PS51698"/>
    </source>
</evidence>
<keyword evidence="2 3" id="KW-0808">Transferase</keyword>
<dbReference type="CDD" id="cd16664">
    <property type="entry name" value="RING-Ubox_PUB"/>
    <property type="match status" value="1"/>
</dbReference>
<dbReference type="GO" id="GO:0016567">
    <property type="term" value="P:protein ubiquitination"/>
    <property type="evidence" value="ECO:0007669"/>
    <property type="project" value="UniProtKB-UniRule"/>
</dbReference>
<dbReference type="Pfam" id="PF04564">
    <property type="entry name" value="U-box"/>
    <property type="match status" value="1"/>
</dbReference>
<name>A0A9K3JQD5_HELAN</name>
<organism evidence="5 6">
    <name type="scientific">Helianthus annuus</name>
    <name type="common">Common sunflower</name>
    <dbReference type="NCBI Taxonomy" id="4232"/>
    <lineage>
        <taxon>Eukaryota</taxon>
        <taxon>Viridiplantae</taxon>
        <taxon>Streptophyta</taxon>
        <taxon>Embryophyta</taxon>
        <taxon>Tracheophyta</taxon>
        <taxon>Spermatophyta</taxon>
        <taxon>Magnoliopsida</taxon>
        <taxon>eudicotyledons</taxon>
        <taxon>Gunneridae</taxon>
        <taxon>Pentapetalae</taxon>
        <taxon>asterids</taxon>
        <taxon>campanulids</taxon>
        <taxon>Asterales</taxon>
        <taxon>Asteraceae</taxon>
        <taxon>Asteroideae</taxon>
        <taxon>Heliantheae alliance</taxon>
        <taxon>Heliantheae</taxon>
        <taxon>Helianthus</taxon>
    </lineage>
</organism>
<reference evidence="5" key="1">
    <citation type="journal article" date="2017" name="Nature">
        <title>The sunflower genome provides insights into oil metabolism, flowering and Asterid evolution.</title>
        <authorList>
            <person name="Badouin H."/>
            <person name="Gouzy J."/>
            <person name="Grassa C.J."/>
            <person name="Murat F."/>
            <person name="Staton S.E."/>
            <person name="Cottret L."/>
            <person name="Lelandais-Briere C."/>
            <person name="Owens G.L."/>
            <person name="Carrere S."/>
            <person name="Mayjonade B."/>
            <person name="Legrand L."/>
            <person name="Gill N."/>
            <person name="Kane N.C."/>
            <person name="Bowers J.E."/>
            <person name="Hubner S."/>
            <person name="Bellec A."/>
            <person name="Berard A."/>
            <person name="Berges H."/>
            <person name="Blanchet N."/>
            <person name="Boniface M.C."/>
            <person name="Brunel D."/>
            <person name="Catrice O."/>
            <person name="Chaidir N."/>
            <person name="Claudel C."/>
            <person name="Donnadieu C."/>
            <person name="Faraut T."/>
            <person name="Fievet G."/>
            <person name="Helmstetter N."/>
            <person name="King M."/>
            <person name="Knapp S.J."/>
            <person name="Lai Z."/>
            <person name="Le Paslier M.C."/>
            <person name="Lippi Y."/>
            <person name="Lorenzon L."/>
            <person name="Mandel J.R."/>
            <person name="Marage G."/>
            <person name="Marchand G."/>
            <person name="Marquand E."/>
            <person name="Bret-Mestries E."/>
            <person name="Morien E."/>
            <person name="Nambeesan S."/>
            <person name="Nguyen T."/>
            <person name="Pegot-Espagnet P."/>
            <person name="Pouilly N."/>
            <person name="Raftis F."/>
            <person name="Sallet E."/>
            <person name="Schiex T."/>
            <person name="Thomas J."/>
            <person name="Vandecasteele C."/>
            <person name="Vares D."/>
            <person name="Vear F."/>
            <person name="Vautrin S."/>
            <person name="Crespi M."/>
            <person name="Mangin B."/>
            <person name="Burke J.M."/>
            <person name="Salse J."/>
            <person name="Munos S."/>
            <person name="Vincourt P."/>
            <person name="Rieseberg L.H."/>
            <person name="Langlade N.B."/>
        </authorList>
    </citation>
    <scope>NUCLEOTIDE SEQUENCE</scope>
    <source>
        <tissue evidence="5">Leaves</tissue>
    </source>
</reference>
<dbReference type="EMBL" id="MNCJ02000317">
    <property type="protein sequence ID" value="KAF5819369.1"/>
    <property type="molecule type" value="Genomic_DNA"/>
</dbReference>
<dbReference type="PROSITE" id="PS51698">
    <property type="entry name" value="U_BOX"/>
    <property type="match status" value="1"/>
</dbReference>
<evidence type="ECO:0000313" key="6">
    <source>
        <dbReference type="Proteomes" id="UP000215914"/>
    </source>
</evidence>
<keyword evidence="3" id="KW-0833">Ubl conjugation pathway</keyword>
<dbReference type="GO" id="GO:0061630">
    <property type="term" value="F:ubiquitin protein ligase activity"/>
    <property type="evidence" value="ECO:0007669"/>
    <property type="project" value="UniProtKB-UniRule"/>
</dbReference>
<sequence>MFVKMPECKKLLLNREGVDGQVLDLDTAVKDGVLGGGGVGFGGGFAEKLDLKNMVQELNLSEIPSVFICPISLEPMEDPVTLCTGQTYERSNILKWFSLGRPVDIQFRPIG</sequence>
<comment type="pathway">
    <text evidence="1 3">Protein modification; protein ubiquitination.</text>
</comment>
<dbReference type="SUPFAM" id="SSF57850">
    <property type="entry name" value="RING/U-box"/>
    <property type="match status" value="1"/>
</dbReference>
<dbReference type="InterPro" id="IPR045210">
    <property type="entry name" value="RING-Ubox_PUB"/>
</dbReference>
<comment type="caution">
    <text evidence="5">The sequence shown here is derived from an EMBL/GenBank/DDBJ whole genome shotgun (WGS) entry which is preliminary data.</text>
</comment>
<dbReference type="AlphaFoldDB" id="A0A9K3JQD5"/>
<proteinExistence type="predicted"/>
<dbReference type="InterPro" id="IPR013083">
    <property type="entry name" value="Znf_RING/FYVE/PHD"/>
</dbReference>
<dbReference type="Gene3D" id="3.30.40.10">
    <property type="entry name" value="Zinc/RING finger domain, C3HC4 (zinc finger)"/>
    <property type="match status" value="1"/>
</dbReference>
<dbReference type="Proteomes" id="UP000215914">
    <property type="component" value="Unassembled WGS sequence"/>
</dbReference>
<keyword evidence="6" id="KW-1185">Reference proteome</keyword>
<evidence type="ECO:0000256" key="2">
    <source>
        <dbReference type="ARBA" id="ARBA00022679"/>
    </source>
</evidence>
<dbReference type="InterPro" id="IPR003613">
    <property type="entry name" value="Ubox_domain"/>
</dbReference>
<dbReference type="Gramene" id="mRNA:HanXRQr2_Chr02g0076821">
    <property type="protein sequence ID" value="CDS:HanXRQr2_Chr02g0076821.1"/>
    <property type="gene ID" value="HanXRQr2_Chr02g0076821"/>
</dbReference>
<gene>
    <name evidence="5" type="ORF">HanXRQr2_Chr02g0076821</name>
</gene>
<dbReference type="PANTHER" id="PTHR22849">
    <property type="entry name" value="WDSAM1 PROTEIN"/>
    <property type="match status" value="1"/>
</dbReference>
<comment type="catalytic activity">
    <reaction evidence="3">
        <text>S-ubiquitinyl-[E2 ubiquitin-conjugating enzyme]-L-cysteine + [acceptor protein]-L-lysine = [E2 ubiquitin-conjugating enzyme]-L-cysteine + N(6)-ubiquitinyl-[acceptor protein]-L-lysine.</text>
        <dbReference type="EC" id="2.3.2.27"/>
    </reaction>
</comment>
<reference evidence="5" key="2">
    <citation type="submission" date="2020-06" db="EMBL/GenBank/DDBJ databases">
        <title>Helianthus annuus Genome sequencing and assembly Release 2.</title>
        <authorList>
            <person name="Gouzy J."/>
            <person name="Langlade N."/>
            <person name="Munos S."/>
        </authorList>
    </citation>
    <scope>NUCLEOTIDE SEQUENCE</scope>
    <source>
        <tissue evidence="5">Leaves</tissue>
    </source>
</reference>
<evidence type="ECO:0000256" key="3">
    <source>
        <dbReference type="RuleBase" id="RU369093"/>
    </source>
</evidence>
<protein>
    <recommendedName>
        <fullName evidence="3 4">U-box domain-containing protein</fullName>
        <ecNumber evidence="3">2.3.2.27</ecNumber>
    </recommendedName>
    <alternativeName>
        <fullName evidence="3">RING-type E3 ubiquitin transferase PUB</fullName>
    </alternativeName>
</protein>
<feature type="domain" description="U-box" evidence="4">
    <location>
        <begin position="62"/>
        <end position="111"/>
    </location>
</feature>
<evidence type="ECO:0000256" key="1">
    <source>
        <dbReference type="ARBA" id="ARBA00004906"/>
    </source>
</evidence>
<dbReference type="InterPro" id="IPR045185">
    <property type="entry name" value="PUB22/23/24-like"/>
</dbReference>
<accession>A0A9K3JQD5</accession>
<dbReference type="EC" id="2.3.2.27" evidence="3"/>